<dbReference type="PANTHER" id="PTHR13082:SF0">
    <property type="entry name" value="HISTONE DEACETYLASE COMPLEX SUBUNIT SAP18"/>
    <property type="match status" value="1"/>
</dbReference>
<dbReference type="Proteomes" id="UP000887013">
    <property type="component" value="Unassembled WGS sequence"/>
</dbReference>
<dbReference type="EMBL" id="BMAW01077541">
    <property type="protein sequence ID" value="GFU06875.1"/>
    <property type="molecule type" value="Genomic_DNA"/>
</dbReference>
<dbReference type="Pfam" id="PF06487">
    <property type="entry name" value="SAP18"/>
    <property type="match status" value="1"/>
</dbReference>
<sequence>MSRPSGGIESVIEEKFRTTRRLDRDNTCPFLLRVFLNDGRHNLLNEYHRGNTPKNEQQFHAWMDTSLVEISKSIQIALPEYRQKGTYFDFAIVFPNDRHPGYRMKDVGSTCVGQRGPDDEKTLSQCRFQIGDFFDIAITPPSIRDEPSTSYTER</sequence>
<dbReference type="InterPro" id="IPR010516">
    <property type="entry name" value="SAP18"/>
</dbReference>
<name>A0A8X6QCP0_NEPPI</name>
<evidence type="ECO:0000256" key="2">
    <source>
        <dbReference type="ARBA" id="ARBA00030511"/>
    </source>
</evidence>
<dbReference type="Gene3D" id="3.10.20.550">
    <property type="entry name" value="ASAP complex, SAP18 subunit"/>
    <property type="match status" value="1"/>
</dbReference>
<evidence type="ECO:0000256" key="1">
    <source>
        <dbReference type="ARBA" id="ARBA00009143"/>
    </source>
</evidence>
<comment type="similarity">
    <text evidence="1">Belongs to the SAP18 family.</text>
</comment>
<accession>A0A8X6QCP0</accession>
<evidence type="ECO:0000313" key="3">
    <source>
        <dbReference type="EMBL" id="GFU06875.1"/>
    </source>
</evidence>
<comment type="caution">
    <text evidence="3">The sequence shown here is derived from an EMBL/GenBank/DDBJ whole genome shotgun (WGS) entry which is preliminary data.</text>
</comment>
<keyword evidence="4" id="KW-1185">Reference proteome</keyword>
<dbReference type="GO" id="GO:0005634">
    <property type="term" value="C:nucleus"/>
    <property type="evidence" value="ECO:0007669"/>
    <property type="project" value="TreeGrafter"/>
</dbReference>
<organism evidence="3 4">
    <name type="scientific">Nephila pilipes</name>
    <name type="common">Giant wood spider</name>
    <name type="synonym">Nephila maculata</name>
    <dbReference type="NCBI Taxonomy" id="299642"/>
    <lineage>
        <taxon>Eukaryota</taxon>
        <taxon>Metazoa</taxon>
        <taxon>Ecdysozoa</taxon>
        <taxon>Arthropoda</taxon>
        <taxon>Chelicerata</taxon>
        <taxon>Arachnida</taxon>
        <taxon>Araneae</taxon>
        <taxon>Araneomorphae</taxon>
        <taxon>Entelegynae</taxon>
        <taxon>Araneoidea</taxon>
        <taxon>Nephilidae</taxon>
        <taxon>Nephila</taxon>
    </lineage>
</organism>
<dbReference type="AlphaFoldDB" id="A0A8X6QCP0"/>
<dbReference type="InterPro" id="IPR042534">
    <property type="entry name" value="SAP18_sf"/>
</dbReference>
<proteinExistence type="inferred from homology"/>
<dbReference type="OrthoDB" id="440566at2759"/>
<reference evidence="3" key="1">
    <citation type="submission" date="2020-08" db="EMBL/GenBank/DDBJ databases">
        <title>Multicomponent nature underlies the extraordinary mechanical properties of spider dragline silk.</title>
        <authorList>
            <person name="Kono N."/>
            <person name="Nakamura H."/>
            <person name="Mori M."/>
            <person name="Yoshida Y."/>
            <person name="Ohtoshi R."/>
            <person name="Malay A.D."/>
            <person name="Moran D.A.P."/>
            <person name="Tomita M."/>
            <person name="Numata K."/>
            <person name="Arakawa K."/>
        </authorList>
    </citation>
    <scope>NUCLEOTIDE SEQUENCE</scope>
</reference>
<gene>
    <name evidence="3" type="primary">Bin1</name>
    <name evidence="3" type="ORF">NPIL_304151</name>
</gene>
<protein>
    <recommendedName>
        <fullName evidence="2">18 kDa Sin3-associated polypeptide</fullName>
    </recommendedName>
</protein>
<evidence type="ECO:0000313" key="4">
    <source>
        <dbReference type="Proteomes" id="UP000887013"/>
    </source>
</evidence>
<dbReference type="GO" id="GO:0003714">
    <property type="term" value="F:transcription corepressor activity"/>
    <property type="evidence" value="ECO:0007669"/>
    <property type="project" value="TreeGrafter"/>
</dbReference>
<dbReference type="PANTHER" id="PTHR13082">
    <property type="entry name" value="SAP18"/>
    <property type="match status" value="1"/>
</dbReference>